<name>A0A835YI31_9STRA</name>
<accession>A0A835YI31</accession>
<reference evidence="1" key="1">
    <citation type="submission" date="2021-02" db="EMBL/GenBank/DDBJ databases">
        <title>First Annotated Genome of the Yellow-green Alga Tribonema minus.</title>
        <authorList>
            <person name="Mahan K.M."/>
        </authorList>
    </citation>
    <scope>NUCLEOTIDE SEQUENCE</scope>
    <source>
        <strain evidence="1">UTEX B ZZ1240</strain>
    </source>
</reference>
<dbReference type="Proteomes" id="UP000664859">
    <property type="component" value="Unassembled WGS sequence"/>
</dbReference>
<keyword evidence="2" id="KW-1185">Reference proteome</keyword>
<sequence length="209" mass="23412">MHSSVLRNKLQRWTGAERPMRIEVELDDEADVPVFEDVLWGMYQVKLPAENMTVERALAIARLADAYFDETVLCAATAWINEQASLTWDDALRVCEAPVSVRDRLDLRKAQTTMLGRQGTWNDDRLAVAAESTVVALTMQWAEQHKLATVPDAVACCIRLKHLQCGYIAGVTRWFPQWTVEVVALLSAGQASPAAWSDVRQMENSPQAL</sequence>
<comment type="caution">
    <text evidence="1">The sequence shown here is derived from an EMBL/GenBank/DDBJ whole genome shotgun (WGS) entry which is preliminary data.</text>
</comment>
<proteinExistence type="predicted"/>
<organism evidence="1 2">
    <name type="scientific">Tribonema minus</name>
    <dbReference type="NCBI Taxonomy" id="303371"/>
    <lineage>
        <taxon>Eukaryota</taxon>
        <taxon>Sar</taxon>
        <taxon>Stramenopiles</taxon>
        <taxon>Ochrophyta</taxon>
        <taxon>PX clade</taxon>
        <taxon>Xanthophyceae</taxon>
        <taxon>Tribonematales</taxon>
        <taxon>Tribonemataceae</taxon>
        <taxon>Tribonema</taxon>
    </lineage>
</organism>
<protein>
    <submittedName>
        <fullName evidence="1">Uncharacterized protein</fullName>
    </submittedName>
</protein>
<evidence type="ECO:0000313" key="1">
    <source>
        <dbReference type="EMBL" id="KAG5175906.1"/>
    </source>
</evidence>
<evidence type="ECO:0000313" key="2">
    <source>
        <dbReference type="Proteomes" id="UP000664859"/>
    </source>
</evidence>
<dbReference type="EMBL" id="JAFCMP010000544">
    <property type="protein sequence ID" value="KAG5175906.1"/>
    <property type="molecule type" value="Genomic_DNA"/>
</dbReference>
<gene>
    <name evidence="1" type="ORF">JKP88DRAFT_283272</name>
</gene>
<dbReference type="OrthoDB" id="45365at2759"/>
<dbReference type="AlphaFoldDB" id="A0A835YI31"/>